<name>A0ABQ5BTX7_9ASTR</name>
<sequence>MDWSSKRKLVIICHEKVVRIPLEGDGILRVQGERTLVAAKALMNDKIDEPRISDIPVVQDFTEVFPEDLVGLPVRKNDKLISVSDLVYSRCGRHQSTCASLLSENQGKANVVADALSRKEQRQGERRLQSGNVHAERFTMVLRSADKKERNDRLSPVLWAEIGEGSLIGPELVQETTDKVVVIKEKLQAARDRQKSYADSGRKMTEYEGWRECVVKSVTVERCDAFGEKGYMISFEVYDHLIMSAFVFGDEYSICSLIVIMEKNGVLHAMLRQYLDDLC</sequence>
<proteinExistence type="predicted"/>
<accession>A0ABQ5BTX7</accession>
<protein>
    <recommendedName>
        <fullName evidence="3">Reverse transcriptase domain-containing protein</fullName>
    </recommendedName>
</protein>
<evidence type="ECO:0000313" key="1">
    <source>
        <dbReference type="EMBL" id="GJT17719.1"/>
    </source>
</evidence>
<gene>
    <name evidence="1" type="ORF">Tco_0876425</name>
</gene>
<dbReference type="EMBL" id="BQNB010013581">
    <property type="protein sequence ID" value="GJT17719.1"/>
    <property type="molecule type" value="Genomic_DNA"/>
</dbReference>
<reference evidence="1" key="1">
    <citation type="journal article" date="2022" name="Int. J. Mol. Sci.">
        <title>Draft Genome of Tanacetum Coccineum: Genomic Comparison of Closely Related Tanacetum-Family Plants.</title>
        <authorList>
            <person name="Yamashiro T."/>
            <person name="Shiraishi A."/>
            <person name="Nakayama K."/>
            <person name="Satake H."/>
        </authorList>
    </citation>
    <scope>NUCLEOTIDE SEQUENCE</scope>
</reference>
<reference evidence="1" key="2">
    <citation type="submission" date="2022-01" db="EMBL/GenBank/DDBJ databases">
        <authorList>
            <person name="Yamashiro T."/>
            <person name="Shiraishi A."/>
            <person name="Satake H."/>
            <person name="Nakayama K."/>
        </authorList>
    </citation>
    <scope>NUCLEOTIDE SEQUENCE</scope>
</reference>
<organism evidence="1 2">
    <name type="scientific">Tanacetum coccineum</name>
    <dbReference type="NCBI Taxonomy" id="301880"/>
    <lineage>
        <taxon>Eukaryota</taxon>
        <taxon>Viridiplantae</taxon>
        <taxon>Streptophyta</taxon>
        <taxon>Embryophyta</taxon>
        <taxon>Tracheophyta</taxon>
        <taxon>Spermatophyta</taxon>
        <taxon>Magnoliopsida</taxon>
        <taxon>eudicotyledons</taxon>
        <taxon>Gunneridae</taxon>
        <taxon>Pentapetalae</taxon>
        <taxon>asterids</taxon>
        <taxon>campanulids</taxon>
        <taxon>Asterales</taxon>
        <taxon>Asteraceae</taxon>
        <taxon>Asteroideae</taxon>
        <taxon>Anthemideae</taxon>
        <taxon>Anthemidinae</taxon>
        <taxon>Tanacetum</taxon>
    </lineage>
</organism>
<keyword evidence="2" id="KW-1185">Reference proteome</keyword>
<dbReference type="Proteomes" id="UP001151760">
    <property type="component" value="Unassembled WGS sequence"/>
</dbReference>
<evidence type="ECO:0008006" key="3">
    <source>
        <dbReference type="Google" id="ProtNLM"/>
    </source>
</evidence>
<comment type="caution">
    <text evidence="1">The sequence shown here is derived from an EMBL/GenBank/DDBJ whole genome shotgun (WGS) entry which is preliminary data.</text>
</comment>
<evidence type="ECO:0000313" key="2">
    <source>
        <dbReference type="Proteomes" id="UP001151760"/>
    </source>
</evidence>